<name>A0A1H0IB74_9GAMM</name>
<dbReference type="AlphaFoldDB" id="A0A1H0IB74"/>
<dbReference type="PANTHER" id="PTHR30576">
    <property type="entry name" value="COLANIC BIOSYNTHESIS UDP-GLUCOSE LIPID CARRIER TRANSFERASE"/>
    <property type="match status" value="1"/>
</dbReference>
<dbReference type="Pfam" id="PF02397">
    <property type="entry name" value="Bac_transf"/>
    <property type="match status" value="1"/>
</dbReference>
<evidence type="ECO:0000313" key="4">
    <source>
        <dbReference type="Proteomes" id="UP000199677"/>
    </source>
</evidence>
<organism evidence="3 4">
    <name type="scientific">Vreelandella arcis</name>
    <dbReference type="NCBI Taxonomy" id="416873"/>
    <lineage>
        <taxon>Bacteria</taxon>
        <taxon>Pseudomonadati</taxon>
        <taxon>Pseudomonadota</taxon>
        <taxon>Gammaproteobacteria</taxon>
        <taxon>Oceanospirillales</taxon>
        <taxon>Halomonadaceae</taxon>
        <taxon>Vreelandella</taxon>
    </lineage>
</organism>
<comment type="similarity">
    <text evidence="1">Belongs to the bacterial sugar transferase family.</text>
</comment>
<dbReference type="OrthoDB" id="9808602at2"/>
<dbReference type="InterPro" id="IPR003362">
    <property type="entry name" value="Bact_transf"/>
</dbReference>
<accession>A0A1H0IB74</accession>
<reference evidence="4" key="1">
    <citation type="submission" date="2016-10" db="EMBL/GenBank/DDBJ databases">
        <authorList>
            <person name="Varghese N."/>
            <person name="Submissions S."/>
        </authorList>
    </citation>
    <scope>NUCLEOTIDE SEQUENCE [LARGE SCALE GENOMIC DNA]</scope>
    <source>
        <strain evidence="4">CGMCC 1.6494</strain>
    </source>
</reference>
<keyword evidence="3" id="KW-0808">Transferase</keyword>
<dbReference type="EMBL" id="FNII01000019">
    <property type="protein sequence ID" value="SDO28615.1"/>
    <property type="molecule type" value="Genomic_DNA"/>
</dbReference>
<keyword evidence="4" id="KW-1185">Reference proteome</keyword>
<gene>
    <name evidence="3" type="ORF">SAMN04487951_11929</name>
</gene>
<evidence type="ECO:0000259" key="2">
    <source>
        <dbReference type="Pfam" id="PF02397"/>
    </source>
</evidence>
<protein>
    <submittedName>
        <fullName evidence="3">Sugar transferase involved in LPS biosynthesis (Colanic, teichoic acid)</fullName>
    </submittedName>
</protein>
<dbReference type="Proteomes" id="UP000199677">
    <property type="component" value="Unassembled WGS sequence"/>
</dbReference>
<evidence type="ECO:0000313" key="3">
    <source>
        <dbReference type="EMBL" id="SDO28615.1"/>
    </source>
</evidence>
<dbReference type="PANTHER" id="PTHR30576:SF8">
    <property type="entry name" value="UNDECAPRENYL-PHOSPHATE GALACTOSE PHOSPHOTRANSFERASE"/>
    <property type="match status" value="1"/>
</dbReference>
<dbReference type="RefSeq" id="WP_089707855.1">
    <property type="nucleotide sequence ID" value="NZ_FNII01000019.1"/>
</dbReference>
<sequence length="198" mass="22910">MIKRFFDSSLALVALIGFFPVLLLLVFLIRYKLGSPIFFRQTRPGKNGKPFQMVKFRTMLDTTDKQGSPLPDDQRMSTFGSFLRSTSLDELPELWNVLRGDMSLVGPRPLLMEYLPLYSKDQYRRHEVRPGVTGWAQVNGRNAISWDEKFKLDVWYVDNRSFWLDMKILFLTVKKVLARDGVNGEGEVTMSKFTGNKD</sequence>
<evidence type="ECO:0000256" key="1">
    <source>
        <dbReference type="ARBA" id="ARBA00006464"/>
    </source>
</evidence>
<feature type="domain" description="Bacterial sugar transferase" evidence="2">
    <location>
        <begin position="3"/>
        <end position="177"/>
    </location>
</feature>
<proteinExistence type="inferred from homology"/>
<dbReference type="STRING" id="416873.SAMN04487951_11929"/>
<dbReference type="GO" id="GO:0016780">
    <property type="term" value="F:phosphotransferase activity, for other substituted phosphate groups"/>
    <property type="evidence" value="ECO:0007669"/>
    <property type="project" value="TreeGrafter"/>
</dbReference>